<protein>
    <submittedName>
        <fullName evidence="1">Uncharacterized protein</fullName>
    </submittedName>
</protein>
<proteinExistence type="predicted"/>
<name>A0A2T7PRM1_POMCA</name>
<dbReference type="EMBL" id="PZQS01000002">
    <property type="protein sequence ID" value="PVD36065.1"/>
    <property type="molecule type" value="Genomic_DNA"/>
</dbReference>
<evidence type="ECO:0000313" key="1">
    <source>
        <dbReference type="EMBL" id="PVD36065.1"/>
    </source>
</evidence>
<sequence>MHAVSYTESQETLKHVGVVSAWGRGGSESGVTVLRYVWRTRGSFYVCPISPSWGPQFGRTRHTSGQERCVCVVGVGGSRCVTSNAFSRALAASPSRA</sequence>
<reference evidence="1 2" key="1">
    <citation type="submission" date="2018-04" db="EMBL/GenBank/DDBJ databases">
        <title>The genome of golden apple snail Pomacea canaliculata provides insight into stress tolerance and invasive adaptation.</title>
        <authorList>
            <person name="Liu C."/>
            <person name="Liu B."/>
            <person name="Ren Y."/>
            <person name="Zhang Y."/>
            <person name="Wang H."/>
            <person name="Li S."/>
            <person name="Jiang F."/>
            <person name="Yin L."/>
            <person name="Zhang G."/>
            <person name="Qian W."/>
            <person name="Fan W."/>
        </authorList>
    </citation>
    <scope>NUCLEOTIDE SEQUENCE [LARGE SCALE GENOMIC DNA]</scope>
    <source>
        <strain evidence="1">SZHN2017</strain>
        <tissue evidence="1">Muscle</tissue>
    </source>
</reference>
<gene>
    <name evidence="1" type="ORF">C0Q70_03035</name>
</gene>
<dbReference type="AlphaFoldDB" id="A0A2T7PRM1"/>
<evidence type="ECO:0000313" key="2">
    <source>
        <dbReference type="Proteomes" id="UP000245119"/>
    </source>
</evidence>
<keyword evidence="2" id="KW-1185">Reference proteome</keyword>
<organism evidence="1 2">
    <name type="scientific">Pomacea canaliculata</name>
    <name type="common">Golden apple snail</name>
    <dbReference type="NCBI Taxonomy" id="400727"/>
    <lineage>
        <taxon>Eukaryota</taxon>
        <taxon>Metazoa</taxon>
        <taxon>Spiralia</taxon>
        <taxon>Lophotrochozoa</taxon>
        <taxon>Mollusca</taxon>
        <taxon>Gastropoda</taxon>
        <taxon>Caenogastropoda</taxon>
        <taxon>Architaenioglossa</taxon>
        <taxon>Ampullarioidea</taxon>
        <taxon>Ampullariidae</taxon>
        <taxon>Pomacea</taxon>
    </lineage>
</organism>
<dbReference type="Proteomes" id="UP000245119">
    <property type="component" value="Linkage Group LG2"/>
</dbReference>
<accession>A0A2T7PRM1</accession>
<comment type="caution">
    <text evidence="1">The sequence shown here is derived from an EMBL/GenBank/DDBJ whole genome shotgun (WGS) entry which is preliminary data.</text>
</comment>